<feature type="transmembrane region" description="Helical" evidence="5">
    <location>
        <begin position="223"/>
        <end position="243"/>
    </location>
</feature>
<dbReference type="OrthoDB" id="9777044at2"/>
<comment type="subcellular location">
    <subcellularLocation>
        <location evidence="5">Cell inner membrane</location>
        <topology evidence="5">Multi-pass membrane protein</topology>
    </subcellularLocation>
    <subcellularLocation>
        <location evidence="1">Membrane</location>
        <topology evidence="1">Multi-pass membrane protein</topology>
    </subcellularLocation>
</comment>
<protein>
    <recommendedName>
        <fullName evidence="5">Sec-independent protein translocase protein TatC</fullName>
    </recommendedName>
</protein>
<dbReference type="GO" id="GO:0065002">
    <property type="term" value="P:intracellular protein transmembrane transport"/>
    <property type="evidence" value="ECO:0007669"/>
    <property type="project" value="TreeGrafter"/>
</dbReference>
<keyword evidence="4 5" id="KW-0472">Membrane</keyword>
<feature type="transmembrane region" description="Helical" evidence="5">
    <location>
        <begin position="24"/>
        <end position="45"/>
    </location>
</feature>
<dbReference type="InterPro" id="IPR002033">
    <property type="entry name" value="TatC"/>
</dbReference>
<keyword evidence="7" id="KW-1185">Reference proteome</keyword>
<dbReference type="KEGG" id="ipo:Ilyop_2288"/>
<organism evidence="6 7">
    <name type="scientific">Ilyobacter polytropus (strain ATCC 51220 / DSM 2926 / LMG 16218 / CuHBu1)</name>
    <dbReference type="NCBI Taxonomy" id="572544"/>
    <lineage>
        <taxon>Bacteria</taxon>
        <taxon>Fusobacteriati</taxon>
        <taxon>Fusobacteriota</taxon>
        <taxon>Fusobacteriia</taxon>
        <taxon>Fusobacteriales</taxon>
        <taxon>Fusobacteriaceae</taxon>
        <taxon>Ilyobacter</taxon>
    </lineage>
</organism>
<keyword evidence="5" id="KW-0813">Transport</keyword>
<dbReference type="GO" id="GO:0043953">
    <property type="term" value="P:protein transport by the Tat complex"/>
    <property type="evidence" value="ECO:0007669"/>
    <property type="project" value="UniProtKB-UniRule"/>
</dbReference>
<sequence length="247" mass="27754">MEANAASDKYMHIFEHLKELRKKLIISVISFAIFVVVAFAIHNQIVDLFIKFYSSIPSGGENKLFVNSIVEGMTTKIKISLITGLILSMPLHLYNIVAFIFPALNKKEKMCLAAALVCSFVLVIVSIYLSYFKILPISIKFLTDSDFIPQDVGLLLNYNTNLFYALYFVFWSIIGFQSPIVFVLLMAFNIVKRKTALAASRYIIVFIFIISAVVTPPDVVSQVGLALPLVILYFLAILVAKIFKFGE</sequence>
<dbReference type="HOGENOM" id="CLU_031942_1_0_0"/>
<evidence type="ECO:0000256" key="3">
    <source>
        <dbReference type="ARBA" id="ARBA00022989"/>
    </source>
</evidence>
<keyword evidence="5" id="KW-1003">Cell membrane</keyword>
<dbReference type="PANTHER" id="PTHR30371:SF0">
    <property type="entry name" value="SEC-INDEPENDENT PROTEIN TRANSLOCASE PROTEIN TATC, CHLOROPLASTIC-RELATED"/>
    <property type="match status" value="1"/>
</dbReference>
<feature type="transmembrane region" description="Helical" evidence="5">
    <location>
        <begin position="199"/>
        <end position="217"/>
    </location>
</feature>
<feature type="transmembrane region" description="Helical" evidence="5">
    <location>
        <begin position="164"/>
        <end position="187"/>
    </location>
</feature>
<feature type="transmembrane region" description="Helical" evidence="5">
    <location>
        <begin position="111"/>
        <end position="131"/>
    </location>
</feature>
<dbReference type="AlphaFoldDB" id="E3HCZ3"/>
<dbReference type="RefSeq" id="WP_013388708.1">
    <property type="nucleotide sequence ID" value="NC_014633.1"/>
</dbReference>
<name>E3HCZ3_ILYPC</name>
<evidence type="ECO:0000256" key="5">
    <source>
        <dbReference type="HAMAP-Rule" id="MF_00902"/>
    </source>
</evidence>
<comment type="subunit">
    <text evidence="5">Forms a complex with TatA.</text>
</comment>
<dbReference type="NCBIfam" id="TIGR00945">
    <property type="entry name" value="tatC"/>
    <property type="match status" value="1"/>
</dbReference>
<reference evidence="6 7" key="1">
    <citation type="journal article" date="2010" name="Stand. Genomic Sci.">
        <title>Complete genome sequence of Ilyobacter polytropus type strain (CuHbu1).</title>
        <authorList>
            <person name="Sikorski J."/>
            <person name="Chertkov O."/>
            <person name="Lapidus A."/>
            <person name="Nolan M."/>
            <person name="Lucas S."/>
            <person name="Del Rio T.G."/>
            <person name="Tice H."/>
            <person name="Cheng J.F."/>
            <person name="Tapia R."/>
            <person name="Han C."/>
            <person name="Goodwin L."/>
            <person name="Pitluck S."/>
            <person name="Liolios K."/>
            <person name="Ivanova N."/>
            <person name="Mavromatis K."/>
            <person name="Mikhailova N."/>
            <person name="Pati A."/>
            <person name="Chen A."/>
            <person name="Palaniappan K."/>
            <person name="Land M."/>
            <person name="Hauser L."/>
            <person name="Chang Y.J."/>
            <person name="Jeffries C.D."/>
            <person name="Brambilla E."/>
            <person name="Yasawong M."/>
            <person name="Rohde M."/>
            <person name="Pukall R."/>
            <person name="Spring S."/>
            <person name="Goker M."/>
            <person name="Woyke T."/>
            <person name="Bristow J."/>
            <person name="Eisen J.A."/>
            <person name="Markowitz V."/>
            <person name="Hugenholtz P."/>
            <person name="Kyrpides N.C."/>
            <person name="Klenk H.P."/>
        </authorList>
    </citation>
    <scope>NUCLEOTIDE SEQUENCE [LARGE SCALE GENOMIC DNA]</scope>
    <source>
        <strain evidence="7">ATCC 51220 / DSM 2926 / LMG 16218 / CuHBu1</strain>
        <plasmid evidence="7">pILYOP01</plasmid>
    </source>
</reference>
<accession>E3HCZ3</accession>
<evidence type="ECO:0000313" key="7">
    <source>
        <dbReference type="Proteomes" id="UP000006875"/>
    </source>
</evidence>
<comment type="function">
    <text evidence="5">Part of the twin-arginine translocation (Tat) system that transports large folded proteins containing a characteristic twin-arginine motif in their signal peptide across membranes.</text>
</comment>
<dbReference type="Pfam" id="PF00902">
    <property type="entry name" value="TatC"/>
    <property type="match status" value="1"/>
</dbReference>
<evidence type="ECO:0000313" key="6">
    <source>
        <dbReference type="EMBL" id="ADO84049.1"/>
    </source>
</evidence>
<keyword evidence="5" id="KW-0811">Translocation</keyword>
<gene>
    <name evidence="5" type="primary">tatC</name>
    <name evidence="6" type="ordered locus">Ilyop_2288</name>
</gene>
<dbReference type="HAMAP" id="MF_00902">
    <property type="entry name" value="TatC"/>
    <property type="match status" value="1"/>
</dbReference>
<keyword evidence="5" id="KW-0997">Cell inner membrane</keyword>
<dbReference type="GO" id="GO:0009977">
    <property type="term" value="F:proton motive force dependent protein transmembrane transporter activity"/>
    <property type="evidence" value="ECO:0007669"/>
    <property type="project" value="TreeGrafter"/>
</dbReference>
<evidence type="ECO:0000256" key="2">
    <source>
        <dbReference type="ARBA" id="ARBA00022692"/>
    </source>
</evidence>
<dbReference type="GO" id="GO:0033281">
    <property type="term" value="C:TAT protein transport complex"/>
    <property type="evidence" value="ECO:0007669"/>
    <property type="project" value="UniProtKB-UniRule"/>
</dbReference>
<evidence type="ECO:0000256" key="4">
    <source>
        <dbReference type="ARBA" id="ARBA00023136"/>
    </source>
</evidence>
<feature type="transmembrane region" description="Helical" evidence="5">
    <location>
        <begin position="79"/>
        <end position="104"/>
    </location>
</feature>
<geneLocation type="plasmid" evidence="6 7">
    <name>pILYOP01</name>
</geneLocation>
<dbReference type="PRINTS" id="PR01840">
    <property type="entry name" value="TATCFAMILY"/>
</dbReference>
<keyword evidence="2 5" id="KW-0812">Transmembrane</keyword>
<keyword evidence="5" id="KW-0653">Protein transport</keyword>
<evidence type="ECO:0000256" key="1">
    <source>
        <dbReference type="ARBA" id="ARBA00004141"/>
    </source>
</evidence>
<keyword evidence="6" id="KW-0614">Plasmid</keyword>
<dbReference type="PANTHER" id="PTHR30371">
    <property type="entry name" value="SEC-INDEPENDENT PROTEIN TRANSLOCASE PROTEIN TATC"/>
    <property type="match status" value="1"/>
</dbReference>
<comment type="similarity">
    <text evidence="5">Belongs to the TatC family.</text>
</comment>
<keyword evidence="3 5" id="KW-1133">Transmembrane helix</keyword>
<dbReference type="Proteomes" id="UP000006875">
    <property type="component" value="Plasmid pILYOP01"/>
</dbReference>
<proteinExistence type="inferred from homology"/>
<dbReference type="EMBL" id="CP002282">
    <property type="protein sequence ID" value="ADO84049.1"/>
    <property type="molecule type" value="Genomic_DNA"/>
</dbReference>